<protein>
    <submittedName>
        <fullName evidence="1">Uncharacterized protein</fullName>
    </submittedName>
</protein>
<proteinExistence type="predicted"/>
<comment type="caution">
    <text evidence="1">The sequence shown here is derived from an EMBL/GenBank/DDBJ whole genome shotgun (WGS) entry which is preliminary data.</text>
</comment>
<evidence type="ECO:0000313" key="2">
    <source>
        <dbReference type="Proteomes" id="UP000614460"/>
    </source>
</evidence>
<dbReference type="Proteomes" id="UP000614460">
    <property type="component" value="Unassembled WGS sequence"/>
</dbReference>
<dbReference type="EMBL" id="BMKM01000003">
    <property type="protein sequence ID" value="GGE17896.1"/>
    <property type="molecule type" value="Genomic_DNA"/>
</dbReference>
<gene>
    <name evidence="1" type="ORF">GCM10011516_14440</name>
</gene>
<reference evidence="1" key="1">
    <citation type="journal article" date="2014" name="Int. J. Syst. Evol. Microbiol.">
        <title>Complete genome sequence of Corynebacterium casei LMG S-19264T (=DSM 44701T), isolated from a smear-ripened cheese.</title>
        <authorList>
            <consortium name="US DOE Joint Genome Institute (JGI-PGF)"/>
            <person name="Walter F."/>
            <person name="Albersmeier A."/>
            <person name="Kalinowski J."/>
            <person name="Ruckert C."/>
        </authorList>
    </citation>
    <scope>NUCLEOTIDE SEQUENCE</scope>
    <source>
        <strain evidence="1">CGMCC 1.15966</strain>
    </source>
</reference>
<evidence type="ECO:0000313" key="1">
    <source>
        <dbReference type="EMBL" id="GGE17896.1"/>
    </source>
</evidence>
<dbReference type="RefSeq" id="WP_182498359.1">
    <property type="nucleotide sequence ID" value="NZ_BMKM01000003.1"/>
</dbReference>
<keyword evidence="2" id="KW-1185">Reference proteome</keyword>
<reference evidence="1" key="2">
    <citation type="submission" date="2020-09" db="EMBL/GenBank/DDBJ databases">
        <authorList>
            <person name="Sun Q."/>
            <person name="Zhou Y."/>
        </authorList>
    </citation>
    <scope>NUCLEOTIDE SEQUENCE</scope>
    <source>
        <strain evidence="1">CGMCC 1.15966</strain>
    </source>
</reference>
<name>A0A8H9KVG3_9SPHI</name>
<organism evidence="1 2">
    <name type="scientific">Sphingobacterium cellulitidis</name>
    <dbReference type="NCBI Taxonomy" id="1768011"/>
    <lineage>
        <taxon>Bacteria</taxon>
        <taxon>Pseudomonadati</taxon>
        <taxon>Bacteroidota</taxon>
        <taxon>Sphingobacteriia</taxon>
        <taxon>Sphingobacteriales</taxon>
        <taxon>Sphingobacteriaceae</taxon>
        <taxon>Sphingobacterium</taxon>
    </lineage>
</organism>
<accession>A0A8H9KVG3</accession>
<sequence length="64" mass="7499">MEWGDGAQGKPSCLWKAIPSGDGNNDFGFNNTKFFLDHKKMYRYIIWMKKQTPRMEVVILVVEM</sequence>
<dbReference type="AlphaFoldDB" id="A0A8H9KVG3"/>